<feature type="region of interest" description="Disordered" evidence="1">
    <location>
        <begin position="266"/>
        <end position="288"/>
    </location>
</feature>
<reference evidence="2" key="1">
    <citation type="journal article" date="2022" name="G3 (Bethesda)">
        <title>High quality genome of the basidiomycete yeast Dioszegia hungarica PDD-24b-2 isolated from cloud water.</title>
        <authorList>
            <person name="Jarrige D."/>
            <person name="Haridas S."/>
            <person name="Bleykasten-Grosshans C."/>
            <person name="Joly M."/>
            <person name="Nadalig T."/>
            <person name="Sancelme M."/>
            <person name="Vuilleumier S."/>
            <person name="Grigoriev I.V."/>
            <person name="Amato P."/>
            <person name="Bringel F."/>
        </authorList>
    </citation>
    <scope>NUCLEOTIDE SEQUENCE</scope>
    <source>
        <strain evidence="2">PDD-24b-2</strain>
    </source>
</reference>
<dbReference type="Proteomes" id="UP001164286">
    <property type="component" value="Unassembled WGS sequence"/>
</dbReference>
<dbReference type="RefSeq" id="XP_052947413.1">
    <property type="nucleotide sequence ID" value="XM_053088501.1"/>
</dbReference>
<proteinExistence type="predicted"/>
<dbReference type="AlphaFoldDB" id="A0AA38LXQ7"/>
<name>A0AA38LXQ7_9TREE</name>
<dbReference type="Pfam" id="PF08202">
    <property type="entry name" value="MIS13"/>
    <property type="match status" value="1"/>
</dbReference>
<feature type="compositionally biased region" description="Low complexity" evidence="1">
    <location>
        <begin position="96"/>
        <end position="111"/>
    </location>
</feature>
<keyword evidence="3" id="KW-1185">Reference proteome</keyword>
<dbReference type="GO" id="GO:0007059">
    <property type="term" value="P:chromosome segregation"/>
    <property type="evidence" value="ECO:0007669"/>
    <property type="project" value="InterPro"/>
</dbReference>
<dbReference type="PANTHER" id="PTHR14778:SF2">
    <property type="entry name" value="KINETOCHORE-ASSOCIATED PROTEIN DSN1 HOMOLOG"/>
    <property type="match status" value="1"/>
</dbReference>
<feature type="compositionally biased region" description="Gly residues" evidence="1">
    <location>
        <begin position="587"/>
        <end position="596"/>
    </location>
</feature>
<dbReference type="PANTHER" id="PTHR14778">
    <property type="entry name" value="KINETOCHORE-ASSOCIATED PROTEIN DSN1 HOMOLOG"/>
    <property type="match status" value="1"/>
</dbReference>
<organism evidence="2 3">
    <name type="scientific">Dioszegia hungarica</name>
    <dbReference type="NCBI Taxonomy" id="4972"/>
    <lineage>
        <taxon>Eukaryota</taxon>
        <taxon>Fungi</taxon>
        <taxon>Dikarya</taxon>
        <taxon>Basidiomycota</taxon>
        <taxon>Agaricomycotina</taxon>
        <taxon>Tremellomycetes</taxon>
        <taxon>Tremellales</taxon>
        <taxon>Bulleribasidiaceae</taxon>
        <taxon>Dioszegia</taxon>
    </lineage>
</organism>
<feature type="compositionally biased region" description="Low complexity" evidence="1">
    <location>
        <begin position="558"/>
        <end position="582"/>
    </location>
</feature>
<feature type="region of interest" description="Disordered" evidence="1">
    <location>
        <begin position="543"/>
        <end position="605"/>
    </location>
</feature>
<sequence length="605" mass="64166">MQVKKQPSSKAIPIPQPNSSDTPPDDDPYPSESLDIPPPPPSERKIARRRPSVRAAARAFTPDAESPSTVKRRKLGPGGPAADPSSSRHPSDDRPVAPSSYPAASSSSSSSRRPEYLGASTSLSTRVDIPRPLSPPTALGASTSRRKSSMGPPSEPFVRKTRKSMSRLGLIPADLGGDTEVPLPESETPMIRKNRQLRDDQSRRSSLGMRGQRASSSLGRGEISIPHPTVDSSHFHKHISPVLPEPIRCRHLLVFCAKRAADEHLVEAKSKGKSRDKGKSRYQGERTEEGDKLVKEIMDTFLSGLGKGDVETNVFGTGGATVSGLSLRPHPQNVINREEQAKAEFTIKRCQAEKANWKAIKAQARKRQEDVVASLRAKSAQIQADDRPDLSGMEDWMTGALELADGILAEGEGALEGRGDFADVEFKVDMLHQSTHSALQYSLQATRFLDGIFSTLASDLRTRDPARPGRSSEADGPDTASLLAAATTSTLASASASSSFAPRPRADPINMLRALAAAEQKQQDGEGLAAAKRVQPVSAASLGLGMSTSTAPPSSGMPSAQTPRRAAPTPRRAGAMGGSTANPGPPGTGGGRGRIYGKGAHTAAE</sequence>
<dbReference type="GO" id="GO:0051301">
    <property type="term" value="P:cell division"/>
    <property type="evidence" value="ECO:0007669"/>
    <property type="project" value="InterPro"/>
</dbReference>
<evidence type="ECO:0000313" key="3">
    <source>
        <dbReference type="Proteomes" id="UP001164286"/>
    </source>
</evidence>
<feature type="region of interest" description="Disordered" evidence="1">
    <location>
        <begin position="1"/>
        <end position="232"/>
    </location>
</feature>
<protein>
    <submittedName>
        <fullName evidence="2">Mis12-Mtw1 protein family-domain-containing protein</fullName>
    </submittedName>
</protein>
<dbReference type="InterPro" id="IPR013218">
    <property type="entry name" value="Dsn1/Mis13"/>
</dbReference>
<dbReference type="GeneID" id="77727706"/>
<evidence type="ECO:0000313" key="2">
    <source>
        <dbReference type="EMBL" id="KAI9637636.1"/>
    </source>
</evidence>
<gene>
    <name evidence="2" type="ORF">MKK02DRAFT_32433</name>
</gene>
<dbReference type="EMBL" id="JAKWFO010000004">
    <property type="protein sequence ID" value="KAI9637636.1"/>
    <property type="molecule type" value="Genomic_DNA"/>
</dbReference>
<feature type="compositionally biased region" description="Polar residues" evidence="1">
    <location>
        <begin position="546"/>
        <end position="557"/>
    </location>
</feature>
<accession>A0AA38LXQ7</accession>
<dbReference type="GO" id="GO:0000444">
    <property type="term" value="C:MIS12/MIND type complex"/>
    <property type="evidence" value="ECO:0007669"/>
    <property type="project" value="InterPro"/>
</dbReference>
<evidence type="ECO:0000256" key="1">
    <source>
        <dbReference type="SAM" id="MobiDB-lite"/>
    </source>
</evidence>
<comment type="caution">
    <text evidence="2">The sequence shown here is derived from an EMBL/GenBank/DDBJ whole genome shotgun (WGS) entry which is preliminary data.</text>
</comment>